<evidence type="ECO:0000256" key="2">
    <source>
        <dbReference type="ARBA" id="ARBA00022692"/>
    </source>
</evidence>
<dbReference type="Gene3D" id="2.40.30.10">
    <property type="entry name" value="Translation factors"/>
    <property type="match status" value="1"/>
</dbReference>
<dbReference type="GO" id="GO:0042554">
    <property type="term" value="P:superoxide anion generation"/>
    <property type="evidence" value="ECO:0007669"/>
    <property type="project" value="TreeGrafter"/>
</dbReference>
<evidence type="ECO:0000256" key="5">
    <source>
        <dbReference type="ARBA" id="ARBA00023136"/>
    </source>
</evidence>
<dbReference type="GO" id="GO:0016175">
    <property type="term" value="F:superoxide-generating NAD(P)H oxidase activity"/>
    <property type="evidence" value="ECO:0007669"/>
    <property type="project" value="TreeGrafter"/>
</dbReference>
<dbReference type="Gene3D" id="3.40.50.80">
    <property type="entry name" value="Nucleotide-binding domain of ferredoxin-NADP reductase (FNR) module"/>
    <property type="match status" value="1"/>
</dbReference>
<evidence type="ECO:0000256" key="4">
    <source>
        <dbReference type="ARBA" id="ARBA00023002"/>
    </source>
</evidence>
<dbReference type="Pfam" id="PF08030">
    <property type="entry name" value="NAD_binding_6"/>
    <property type="match status" value="1"/>
</dbReference>
<protein>
    <recommendedName>
        <fullName evidence="8">FAD-binding FR-type domain-containing protein</fullName>
    </recommendedName>
</protein>
<dbReference type="InterPro" id="IPR017938">
    <property type="entry name" value="Riboflavin_synthase-like_b-brl"/>
</dbReference>
<dbReference type="PANTHER" id="PTHR11972">
    <property type="entry name" value="NADPH OXIDASE"/>
    <property type="match status" value="1"/>
</dbReference>
<keyword evidence="3 7" id="KW-1133">Transmembrane helix</keyword>
<dbReference type="Pfam" id="PF01794">
    <property type="entry name" value="Ferric_reduct"/>
    <property type="match status" value="1"/>
</dbReference>
<dbReference type="Proteomes" id="UP000215902">
    <property type="component" value="Unassembled WGS sequence"/>
</dbReference>
<dbReference type="InterPro" id="IPR039261">
    <property type="entry name" value="FNR_nucleotide-bd"/>
</dbReference>
<feature type="transmembrane region" description="Helical" evidence="7">
    <location>
        <begin position="21"/>
        <end position="40"/>
    </location>
</feature>
<evidence type="ECO:0000313" key="11">
    <source>
        <dbReference type="EMBL" id="PAA67279.1"/>
    </source>
</evidence>
<comment type="catalytic activity">
    <reaction evidence="6">
        <text>NADPH + 2 O2 = 2 superoxide + NADP(+) + H(+)</text>
        <dbReference type="Rhea" id="RHEA:63180"/>
        <dbReference type="ChEBI" id="CHEBI:15378"/>
        <dbReference type="ChEBI" id="CHEBI:15379"/>
        <dbReference type="ChEBI" id="CHEBI:18421"/>
        <dbReference type="ChEBI" id="CHEBI:57783"/>
        <dbReference type="ChEBI" id="CHEBI:58349"/>
    </reaction>
</comment>
<sequence>MPSNSFPLIRLPRYCLNNWQLVTAAILLLLANIGMSMWAFIECSNFDKLLLAAKMTGRPLNLDCSIVLVFVLRKTFSACRRWRISRLLPIEQSIRLHSLTGCLICVLGLAHSLVHIVRTGLLLSSGGLACSPVAAYLGTCLRIGWVGWAASPTGVALLVISLIIAATANPAVRSRLFKTFQYAHLLYYPFLVLCILHARYYWLFALIPLSMLLLEQLLGARPVHELLHGKFTIEAVNFHAPRHDESTQVVELVMRTERRVAFSPGAYVYINLPAVSHFEFHPFTISSPPERCDAITVHIQAVGPWTRRLYDHFRAMAEAKQPEAGRVTVATKRHPTAGEDYDSLVVCERVFVEGPYEVHTKPSWSHKHVIMVSAGIGVTPYASILRSLVHRRAEQDSQVRCRRVDFVWVARSLNGFRWFADLLQELEADNADWLKMHLFLTRVKPDSATRELNLSHVTYNRPDWTELLGKLSDTMPDCRSWVYTCASPLLADCVANACWSLLLPHRTHSF</sequence>
<dbReference type="OrthoDB" id="167398at2759"/>
<dbReference type="EMBL" id="NIVC01001497">
    <property type="protein sequence ID" value="PAA67279.1"/>
    <property type="molecule type" value="Genomic_DNA"/>
</dbReference>
<keyword evidence="12" id="KW-1185">Reference proteome</keyword>
<reference evidence="9 12" key="1">
    <citation type="submission" date="2017-06" db="EMBL/GenBank/DDBJ databases">
        <title>A platform for efficient transgenesis in Macrostomum lignano, a flatworm model organism for stem cell research.</title>
        <authorList>
            <person name="Berezikov E."/>
        </authorList>
    </citation>
    <scope>NUCLEOTIDE SEQUENCE [LARGE SCALE GENOMIC DNA]</scope>
    <source>
        <strain evidence="9">DV1</strain>
        <tissue evidence="9">Whole organism</tissue>
    </source>
</reference>
<evidence type="ECO:0000313" key="10">
    <source>
        <dbReference type="EMBL" id="PAA63312.1"/>
    </source>
</evidence>
<feature type="transmembrane region" description="Helical" evidence="7">
    <location>
        <begin position="96"/>
        <end position="114"/>
    </location>
</feature>
<proteinExistence type="predicted"/>
<evidence type="ECO:0000256" key="1">
    <source>
        <dbReference type="ARBA" id="ARBA00004141"/>
    </source>
</evidence>
<dbReference type="GO" id="GO:0006952">
    <property type="term" value="P:defense response"/>
    <property type="evidence" value="ECO:0007669"/>
    <property type="project" value="TreeGrafter"/>
</dbReference>
<comment type="caution">
    <text evidence="9">The sequence shown here is derived from an EMBL/GenBank/DDBJ whole genome shotgun (WGS) entry which is preliminary data.</text>
</comment>
<dbReference type="PRINTS" id="PR00466">
    <property type="entry name" value="GP91PHOX"/>
</dbReference>
<dbReference type="STRING" id="282301.A0A267DZ43"/>
<dbReference type="AlphaFoldDB" id="A0A267DZ43"/>
<feature type="transmembrane region" description="Helical" evidence="7">
    <location>
        <begin position="60"/>
        <end position="76"/>
    </location>
</feature>
<dbReference type="InterPro" id="IPR013130">
    <property type="entry name" value="Fe3_Rdtase_TM_dom"/>
</dbReference>
<evidence type="ECO:0000313" key="9">
    <source>
        <dbReference type="EMBL" id="PAA54571.1"/>
    </source>
</evidence>
<dbReference type="SUPFAM" id="SSF63380">
    <property type="entry name" value="Riboflavin synthase domain-like"/>
    <property type="match status" value="1"/>
</dbReference>
<dbReference type="GO" id="GO:0043020">
    <property type="term" value="C:NADPH oxidase complex"/>
    <property type="evidence" value="ECO:0007669"/>
    <property type="project" value="TreeGrafter"/>
</dbReference>
<keyword evidence="5 7" id="KW-0472">Membrane</keyword>
<comment type="subcellular location">
    <subcellularLocation>
        <location evidence="1">Membrane</location>
        <topology evidence="1">Multi-pass membrane protein</topology>
    </subcellularLocation>
</comment>
<feature type="transmembrane region" description="Helical" evidence="7">
    <location>
        <begin position="186"/>
        <end position="214"/>
    </location>
</feature>
<feature type="domain" description="FAD-binding FR-type" evidence="8">
    <location>
        <begin position="230"/>
        <end position="362"/>
    </location>
</feature>
<evidence type="ECO:0000313" key="12">
    <source>
        <dbReference type="Proteomes" id="UP000215902"/>
    </source>
</evidence>
<gene>
    <name evidence="11" type="ORF">BOX15_Mlig021544g1</name>
    <name evidence="10" type="ORF">BOX15_Mlig021544g2</name>
    <name evidence="9" type="ORF">BOX15_Mlig021544g3</name>
</gene>
<dbReference type="InterPro" id="IPR000778">
    <property type="entry name" value="Cyt_b245_heavy_chain"/>
</dbReference>
<evidence type="ECO:0000256" key="6">
    <source>
        <dbReference type="ARBA" id="ARBA00049908"/>
    </source>
</evidence>
<dbReference type="InterPro" id="IPR013121">
    <property type="entry name" value="Fe_red_NAD-bd_6"/>
</dbReference>
<dbReference type="CDD" id="cd06186">
    <property type="entry name" value="NOX_Duox_like_FAD_NADP"/>
    <property type="match status" value="1"/>
</dbReference>
<organism evidence="9 12">
    <name type="scientific">Macrostomum lignano</name>
    <dbReference type="NCBI Taxonomy" id="282301"/>
    <lineage>
        <taxon>Eukaryota</taxon>
        <taxon>Metazoa</taxon>
        <taxon>Spiralia</taxon>
        <taxon>Lophotrochozoa</taxon>
        <taxon>Platyhelminthes</taxon>
        <taxon>Rhabditophora</taxon>
        <taxon>Macrostomorpha</taxon>
        <taxon>Macrostomida</taxon>
        <taxon>Macrostomidae</taxon>
        <taxon>Macrostomum</taxon>
    </lineage>
</organism>
<dbReference type="EMBL" id="NIVC01002889">
    <property type="protein sequence ID" value="PAA54571.1"/>
    <property type="molecule type" value="Genomic_DNA"/>
</dbReference>
<dbReference type="InterPro" id="IPR050369">
    <property type="entry name" value="RBOH/FRE"/>
</dbReference>
<keyword evidence="4" id="KW-0560">Oxidoreductase</keyword>
<accession>A0A267DZ43</accession>
<dbReference type="EMBL" id="NIVC01001856">
    <property type="protein sequence ID" value="PAA63312.1"/>
    <property type="molecule type" value="Genomic_DNA"/>
</dbReference>
<dbReference type="InterPro" id="IPR013112">
    <property type="entry name" value="FAD-bd_8"/>
</dbReference>
<feature type="transmembrane region" description="Helical" evidence="7">
    <location>
        <begin position="145"/>
        <end position="166"/>
    </location>
</feature>
<dbReference type="PANTHER" id="PTHR11972:SF58">
    <property type="entry name" value="NADPH OXIDASE 5"/>
    <property type="match status" value="1"/>
</dbReference>
<evidence type="ECO:0000259" key="8">
    <source>
        <dbReference type="PROSITE" id="PS51384"/>
    </source>
</evidence>
<name>A0A267DZ43_9PLAT</name>
<dbReference type="Pfam" id="PF08022">
    <property type="entry name" value="FAD_binding_8"/>
    <property type="match status" value="1"/>
</dbReference>
<dbReference type="SUPFAM" id="SSF52343">
    <property type="entry name" value="Ferredoxin reductase-like, C-terminal NADP-linked domain"/>
    <property type="match status" value="1"/>
</dbReference>
<dbReference type="InterPro" id="IPR017927">
    <property type="entry name" value="FAD-bd_FR_type"/>
</dbReference>
<dbReference type="PROSITE" id="PS51384">
    <property type="entry name" value="FAD_FR"/>
    <property type="match status" value="1"/>
</dbReference>
<evidence type="ECO:0000256" key="7">
    <source>
        <dbReference type="SAM" id="Phobius"/>
    </source>
</evidence>
<keyword evidence="2 7" id="KW-0812">Transmembrane</keyword>
<evidence type="ECO:0000256" key="3">
    <source>
        <dbReference type="ARBA" id="ARBA00022989"/>
    </source>
</evidence>